<protein>
    <submittedName>
        <fullName evidence="2">Uncharacterized protein</fullName>
    </submittedName>
</protein>
<dbReference type="Proteomes" id="UP000275267">
    <property type="component" value="Unassembled WGS sequence"/>
</dbReference>
<proteinExistence type="predicted"/>
<name>A0A3L6SFR8_PANMI</name>
<evidence type="ECO:0000313" key="3">
    <source>
        <dbReference type="Proteomes" id="UP000275267"/>
    </source>
</evidence>
<feature type="signal peptide" evidence="1">
    <location>
        <begin position="1"/>
        <end position="30"/>
    </location>
</feature>
<keyword evidence="1" id="KW-0732">Signal</keyword>
<organism evidence="2 3">
    <name type="scientific">Panicum miliaceum</name>
    <name type="common">Proso millet</name>
    <name type="synonym">Broomcorn millet</name>
    <dbReference type="NCBI Taxonomy" id="4540"/>
    <lineage>
        <taxon>Eukaryota</taxon>
        <taxon>Viridiplantae</taxon>
        <taxon>Streptophyta</taxon>
        <taxon>Embryophyta</taxon>
        <taxon>Tracheophyta</taxon>
        <taxon>Spermatophyta</taxon>
        <taxon>Magnoliopsida</taxon>
        <taxon>Liliopsida</taxon>
        <taxon>Poales</taxon>
        <taxon>Poaceae</taxon>
        <taxon>PACMAD clade</taxon>
        <taxon>Panicoideae</taxon>
        <taxon>Panicodae</taxon>
        <taxon>Paniceae</taxon>
        <taxon>Panicinae</taxon>
        <taxon>Panicum</taxon>
        <taxon>Panicum sect. Panicum</taxon>
    </lineage>
</organism>
<dbReference type="AlphaFoldDB" id="A0A3L6SFR8"/>
<feature type="chain" id="PRO_5017941453" evidence="1">
    <location>
        <begin position="31"/>
        <end position="296"/>
    </location>
</feature>
<comment type="caution">
    <text evidence="2">The sequence shown here is derived from an EMBL/GenBank/DDBJ whole genome shotgun (WGS) entry which is preliminary data.</text>
</comment>
<gene>
    <name evidence="2" type="ORF">C2845_PM02G45220</name>
</gene>
<sequence length="296" mass="32035">MADHRRHGEGSGAPHLLAAAILLLSDGLETGIGFAGRSAGVVDAEERRRLVAASSAFMVAVCHGMVGGYSRKRWHHQMAILPRVTEEFYQGVAKASGRFAPAVLNVSAEYNGSSEMSVGQPKAVGRKQLRRGTKRRFVMTHDNQKGTNGGNMVPFSATLRDEENVGEVIHCPSVTINVGEIALSEAAYGSKVPISNPAGDFCWPVVATNDDEENIGKVAYDSILNLESPDPTTLLRIMMGNKYSTDEVSAQFQNVARLQAPDFTTLLTIMNNAGYGETTDDGHYDVYKVMTNLEGW</sequence>
<accession>A0A3L6SFR8</accession>
<evidence type="ECO:0000256" key="1">
    <source>
        <dbReference type="SAM" id="SignalP"/>
    </source>
</evidence>
<evidence type="ECO:0000313" key="2">
    <source>
        <dbReference type="EMBL" id="RLN19851.1"/>
    </source>
</evidence>
<dbReference type="EMBL" id="PQIB02000005">
    <property type="protein sequence ID" value="RLN19851.1"/>
    <property type="molecule type" value="Genomic_DNA"/>
</dbReference>
<dbReference type="STRING" id="4540.A0A3L6SFR8"/>
<reference evidence="3" key="1">
    <citation type="journal article" date="2019" name="Nat. Commun.">
        <title>The genome of broomcorn millet.</title>
        <authorList>
            <person name="Zou C."/>
            <person name="Miki D."/>
            <person name="Li D."/>
            <person name="Tang Q."/>
            <person name="Xiao L."/>
            <person name="Rajput S."/>
            <person name="Deng P."/>
            <person name="Jia W."/>
            <person name="Huang R."/>
            <person name="Zhang M."/>
            <person name="Sun Y."/>
            <person name="Hu J."/>
            <person name="Fu X."/>
            <person name="Schnable P.S."/>
            <person name="Li F."/>
            <person name="Zhang H."/>
            <person name="Feng B."/>
            <person name="Zhu X."/>
            <person name="Liu R."/>
            <person name="Schnable J.C."/>
            <person name="Zhu J.-K."/>
            <person name="Zhang H."/>
        </authorList>
    </citation>
    <scope>NUCLEOTIDE SEQUENCE [LARGE SCALE GENOMIC DNA]</scope>
</reference>
<dbReference type="OrthoDB" id="626274at2759"/>
<keyword evidence="3" id="KW-1185">Reference proteome</keyword>